<keyword evidence="4" id="KW-1185">Reference proteome</keyword>
<proteinExistence type="predicted"/>
<evidence type="ECO:0000313" key="4">
    <source>
        <dbReference type="Proteomes" id="UP000266841"/>
    </source>
</evidence>
<gene>
    <name evidence="3" type="ORF">THAOC_36004</name>
</gene>
<feature type="region of interest" description="Disordered" evidence="1">
    <location>
        <begin position="217"/>
        <end position="302"/>
    </location>
</feature>
<feature type="compositionally biased region" description="Basic and acidic residues" evidence="1">
    <location>
        <begin position="441"/>
        <end position="464"/>
    </location>
</feature>
<dbReference type="EMBL" id="AGNL01048555">
    <property type="protein sequence ID" value="EJK45385.1"/>
    <property type="molecule type" value="Genomic_DNA"/>
</dbReference>
<dbReference type="OrthoDB" id="47068at2759"/>
<reference evidence="3 4" key="1">
    <citation type="journal article" date="2012" name="Genome Biol.">
        <title>Genome and low-iron response of an oceanic diatom adapted to chronic iron limitation.</title>
        <authorList>
            <person name="Lommer M."/>
            <person name="Specht M."/>
            <person name="Roy A.S."/>
            <person name="Kraemer L."/>
            <person name="Andreson R."/>
            <person name="Gutowska M.A."/>
            <person name="Wolf J."/>
            <person name="Bergner S.V."/>
            <person name="Schilhabel M.B."/>
            <person name="Klostermeier U.C."/>
            <person name="Beiko R.G."/>
            <person name="Rosenstiel P."/>
            <person name="Hippler M."/>
            <person name="Laroche J."/>
        </authorList>
    </citation>
    <scope>NUCLEOTIDE SEQUENCE [LARGE SCALE GENOMIC DNA]</scope>
    <source>
        <strain evidence="3 4">CCMP1005</strain>
    </source>
</reference>
<feature type="region of interest" description="Disordered" evidence="1">
    <location>
        <begin position="1"/>
        <end position="22"/>
    </location>
</feature>
<feature type="domain" description="DUF6824" evidence="2">
    <location>
        <begin position="24"/>
        <end position="108"/>
    </location>
</feature>
<feature type="compositionally biased region" description="Polar residues" evidence="1">
    <location>
        <begin position="262"/>
        <end position="271"/>
    </location>
</feature>
<evidence type="ECO:0000259" key="2">
    <source>
        <dbReference type="Pfam" id="PF20710"/>
    </source>
</evidence>
<organism evidence="3 4">
    <name type="scientific">Thalassiosira oceanica</name>
    <name type="common">Marine diatom</name>
    <dbReference type="NCBI Taxonomy" id="159749"/>
    <lineage>
        <taxon>Eukaryota</taxon>
        <taxon>Sar</taxon>
        <taxon>Stramenopiles</taxon>
        <taxon>Ochrophyta</taxon>
        <taxon>Bacillariophyta</taxon>
        <taxon>Coscinodiscophyceae</taxon>
        <taxon>Thalassiosirophycidae</taxon>
        <taxon>Thalassiosirales</taxon>
        <taxon>Thalassiosiraceae</taxon>
        <taxon>Thalassiosira</taxon>
    </lineage>
</organism>
<dbReference type="AlphaFoldDB" id="K0R0X5"/>
<comment type="caution">
    <text evidence="3">The sequence shown here is derived from an EMBL/GenBank/DDBJ whole genome shotgun (WGS) entry which is preliminary data.</text>
</comment>
<dbReference type="InterPro" id="IPR049227">
    <property type="entry name" value="DUF6824"/>
</dbReference>
<evidence type="ECO:0000256" key="1">
    <source>
        <dbReference type="SAM" id="MobiDB-lite"/>
    </source>
</evidence>
<protein>
    <recommendedName>
        <fullName evidence="2">DUF6824 domain-containing protein</fullName>
    </recommendedName>
</protein>
<feature type="region of interest" description="Disordered" evidence="1">
    <location>
        <begin position="382"/>
        <end position="416"/>
    </location>
</feature>
<feature type="region of interest" description="Disordered" evidence="1">
    <location>
        <begin position="438"/>
        <end position="484"/>
    </location>
</feature>
<feature type="compositionally biased region" description="Pro residues" evidence="1">
    <location>
        <begin position="289"/>
        <end position="299"/>
    </location>
</feature>
<feature type="compositionally biased region" description="Polar residues" evidence="1">
    <location>
        <begin position="217"/>
        <end position="238"/>
    </location>
</feature>
<sequence length="630" mass="69208">MARDKGAPPRPPGDEGRFSVSRKDVVMGRGSGTQNHCGNVSYRKLVYLNKELYATSSKFDKLKISKAIVAAVREFGGQFLQADEKRGGLYYDIGDKRAWDKTSQALREGQAEIRAKLAEEDPEGMSKVAEYKKVISEQTFFAYACKMMETLQPKDDESDVYAQRRELLNKMGAHPLAIHSAMQSMTPPPLPSPQANPYTNMQPSNVYQQGTGYNTTMTGQVSPSSLQRPGYPPNTQNIEPIPLNPPKPQLDSAYEPLPFNTPPLNHGNSAPQAPAVSHAHQETIEPNPHRPNPTGPPKPSLINRDMSAFSTGSVFSLRKFVGEDFEIDSEEGKVLMDQLNQEVDDLIRRKSQGLIQIDTMDAFEDLVFDEDSNLIRQNEITEETAELKRPAPTSTVDTNDGDNAKPSAAGGRPARYSALSHKDDVSLMNMSILTIDDKDEGDARGHSSENFRMDSLDSIKDDVGTKNSPKSIIRPSSGAKRERDQRVSFNERNMSLMSMDERSFSNLVETVSEPGRENLTNDMSSDVQRYESRKLGFPVRRNVLNKMDDMPSEVGQSSGGESQLLSSLTVIDDDDPQGGSRVEGSTFTKMAGAVDDPKLGNSLAAPQGMSLSNLSTLGGSSIMSLDVDDL</sequence>
<dbReference type="eggNOG" id="ENOG502QZC9">
    <property type="taxonomic scope" value="Eukaryota"/>
</dbReference>
<evidence type="ECO:0000313" key="3">
    <source>
        <dbReference type="EMBL" id="EJK45385.1"/>
    </source>
</evidence>
<name>K0R0X5_THAOC</name>
<dbReference type="Proteomes" id="UP000266841">
    <property type="component" value="Unassembled WGS sequence"/>
</dbReference>
<accession>K0R0X5</accession>
<dbReference type="Pfam" id="PF20710">
    <property type="entry name" value="DUF6824"/>
    <property type="match status" value="1"/>
</dbReference>